<name>A0ACD5IRU4_9ENTR</name>
<reference evidence="1" key="1">
    <citation type="submission" date="2025-05" db="EMBL/GenBank/DDBJ databases">
        <title>FDA Reference Genome datasets for Cronobacter.</title>
        <authorList>
            <person name="Gopinath G.R."/>
        </authorList>
    </citation>
    <scope>NUCLEOTIDE SEQUENCE</scope>
    <source>
        <strain evidence="1">MOD1-Sh41s</strain>
    </source>
</reference>
<gene>
    <name evidence="1" type="ORF">BS411_020780</name>
</gene>
<proteinExistence type="predicted"/>
<sequence>MRKSVLFAMISTLFMMSAAQAEPTDNVMSSANITLDGAITAGDGACTVAMNKNSISLLADKTTMVPQSQLKSNTFDGTLLVSLSGDEVCNQRIEEGKIAVRFTGPADEVEGSVFANTATGENAAKGVGVGLFLSSRGRVTINQGAIPVRTQPLALSAQVIGLTGQEVVEGNVQTSITIEIVRL</sequence>
<accession>A0ACD5IRU4</accession>
<protein>
    <submittedName>
        <fullName evidence="1">Fimbrial protein</fullName>
    </submittedName>
</protein>
<dbReference type="EMBL" id="CP187984">
    <property type="protein sequence ID" value="XSF54329.1"/>
    <property type="molecule type" value="Genomic_DNA"/>
</dbReference>
<evidence type="ECO:0000313" key="1">
    <source>
        <dbReference type="EMBL" id="XSF54329.1"/>
    </source>
</evidence>
<organism evidence="1 2">
    <name type="scientific">Cronobacter turicensis</name>
    <dbReference type="NCBI Taxonomy" id="413502"/>
    <lineage>
        <taxon>Bacteria</taxon>
        <taxon>Pseudomonadati</taxon>
        <taxon>Pseudomonadota</taxon>
        <taxon>Gammaproteobacteria</taxon>
        <taxon>Enterobacterales</taxon>
        <taxon>Enterobacteriaceae</taxon>
        <taxon>Cronobacter</taxon>
    </lineage>
</organism>
<evidence type="ECO:0000313" key="2">
    <source>
        <dbReference type="Proteomes" id="UP000244623"/>
    </source>
</evidence>
<dbReference type="Proteomes" id="UP000244623">
    <property type="component" value="Chromosome"/>
</dbReference>